<comment type="caution">
    <text evidence="1">The sequence shown here is derived from an EMBL/GenBank/DDBJ whole genome shotgun (WGS) entry which is preliminary data.</text>
</comment>
<evidence type="ECO:0000313" key="1">
    <source>
        <dbReference type="EMBL" id="OAI19708.1"/>
    </source>
</evidence>
<accession>A0A177NNQ2</accession>
<protein>
    <submittedName>
        <fullName evidence="1">Uncharacterized protein</fullName>
    </submittedName>
</protein>
<reference evidence="1 2" key="1">
    <citation type="submission" date="2016-03" db="EMBL/GenBank/DDBJ databases">
        <authorList>
            <person name="Ploux O."/>
        </authorList>
    </citation>
    <scope>NUCLEOTIDE SEQUENCE [LARGE SCALE GENOMIC DNA]</scope>
    <source>
        <strain evidence="1 2">R-45378</strain>
    </source>
</reference>
<gene>
    <name evidence="1" type="ORF">A1507_06500</name>
</gene>
<dbReference type="AlphaFoldDB" id="A0A177NNQ2"/>
<dbReference type="Proteomes" id="UP000077857">
    <property type="component" value="Unassembled WGS sequence"/>
</dbReference>
<proteinExistence type="predicted"/>
<evidence type="ECO:0000313" key="2">
    <source>
        <dbReference type="Proteomes" id="UP000077857"/>
    </source>
</evidence>
<organism evidence="1 2">
    <name type="scientific">Methylomonas koyamae</name>
    <dbReference type="NCBI Taxonomy" id="702114"/>
    <lineage>
        <taxon>Bacteria</taxon>
        <taxon>Pseudomonadati</taxon>
        <taxon>Pseudomonadota</taxon>
        <taxon>Gammaproteobacteria</taxon>
        <taxon>Methylococcales</taxon>
        <taxon>Methylococcaceae</taxon>
        <taxon>Methylomonas</taxon>
    </lineage>
</organism>
<name>A0A177NNQ2_9GAMM</name>
<sequence>MIGLLVFCYKKCFLQLEYGANLLFALYQFSLKATTILKFSALAGVYRLLIRRVGEICTENVSSPVEIQVK</sequence>
<dbReference type="EMBL" id="LUUJ01000046">
    <property type="protein sequence ID" value="OAI19708.1"/>
    <property type="molecule type" value="Genomic_DNA"/>
</dbReference>